<evidence type="ECO:0000256" key="1">
    <source>
        <dbReference type="SAM" id="Coils"/>
    </source>
</evidence>
<feature type="region of interest" description="Disordered" evidence="2">
    <location>
        <begin position="523"/>
        <end position="544"/>
    </location>
</feature>
<dbReference type="PANTHER" id="PTHR35391:SF7">
    <property type="entry name" value="C2H2-TYPE DOMAIN-CONTAINING PROTEIN"/>
    <property type="match status" value="1"/>
</dbReference>
<comment type="caution">
    <text evidence="4">The sequence shown here is derived from an EMBL/GenBank/DDBJ whole genome shotgun (WGS) entry which is preliminary data.</text>
</comment>
<dbReference type="AlphaFoldDB" id="A0A8K0WFT0"/>
<organism evidence="4 5">
    <name type="scientific">Fusarium tricinctum</name>
    <dbReference type="NCBI Taxonomy" id="61284"/>
    <lineage>
        <taxon>Eukaryota</taxon>
        <taxon>Fungi</taxon>
        <taxon>Dikarya</taxon>
        <taxon>Ascomycota</taxon>
        <taxon>Pezizomycotina</taxon>
        <taxon>Sordariomycetes</taxon>
        <taxon>Hypocreomycetidae</taxon>
        <taxon>Hypocreales</taxon>
        <taxon>Nectriaceae</taxon>
        <taxon>Fusarium</taxon>
        <taxon>Fusarium tricinctum species complex</taxon>
    </lineage>
</organism>
<keyword evidence="5" id="KW-1185">Reference proteome</keyword>
<dbReference type="Proteomes" id="UP000813427">
    <property type="component" value="Unassembled WGS sequence"/>
</dbReference>
<reference evidence="4" key="1">
    <citation type="journal article" date="2021" name="Nat. Commun.">
        <title>Genetic determinants of endophytism in the Arabidopsis root mycobiome.</title>
        <authorList>
            <person name="Mesny F."/>
            <person name="Miyauchi S."/>
            <person name="Thiergart T."/>
            <person name="Pickel B."/>
            <person name="Atanasova L."/>
            <person name="Karlsson M."/>
            <person name="Huettel B."/>
            <person name="Barry K.W."/>
            <person name="Haridas S."/>
            <person name="Chen C."/>
            <person name="Bauer D."/>
            <person name="Andreopoulos W."/>
            <person name="Pangilinan J."/>
            <person name="LaButti K."/>
            <person name="Riley R."/>
            <person name="Lipzen A."/>
            <person name="Clum A."/>
            <person name="Drula E."/>
            <person name="Henrissat B."/>
            <person name="Kohler A."/>
            <person name="Grigoriev I.V."/>
            <person name="Martin F.M."/>
            <person name="Hacquard S."/>
        </authorList>
    </citation>
    <scope>NUCLEOTIDE SEQUENCE</scope>
    <source>
        <strain evidence="4">MPI-SDFR-AT-0068</strain>
    </source>
</reference>
<evidence type="ECO:0000256" key="2">
    <source>
        <dbReference type="SAM" id="MobiDB-lite"/>
    </source>
</evidence>
<feature type="domain" description="Oxidoreductase acuF-like C2H2 type zinc-finger" evidence="3">
    <location>
        <begin position="371"/>
        <end position="400"/>
    </location>
</feature>
<dbReference type="EMBL" id="JAGPXF010000002">
    <property type="protein sequence ID" value="KAH7256057.1"/>
    <property type="molecule type" value="Genomic_DNA"/>
</dbReference>
<gene>
    <name evidence="4" type="ORF">BKA59DRAFT_541227</name>
</gene>
<evidence type="ECO:0000313" key="5">
    <source>
        <dbReference type="Proteomes" id="UP000813427"/>
    </source>
</evidence>
<evidence type="ECO:0000313" key="4">
    <source>
        <dbReference type="EMBL" id="KAH7256057.1"/>
    </source>
</evidence>
<dbReference type="OrthoDB" id="20872at2759"/>
<protein>
    <recommendedName>
        <fullName evidence="3">Oxidoreductase acuF-like C2H2 type zinc-finger domain-containing protein</fullName>
    </recommendedName>
</protein>
<name>A0A8K0WFT0_9HYPO</name>
<feature type="region of interest" description="Disordered" evidence="2">
    <location>
        <begin position="694"/>
        <end position="730"/>
    </location>
</feature>
<dbReference type="Pfam" id="PF26082">
    <property type="entry name" value="zf-C2H2_AcuF"/>
    <property type="match status" value="1"/>
</dbReference>
<keyword evidence="1" id="KW-0175">Coiled coil</keyword>
<dbReference type="PANTHER" id="PTHR35391">
    <property type="entry name" value="C2H2-TYPE DOMAIN-CONTAINING PROTEIN-RELATED"/>
    <property type="match status" value="1"/>
</dbReference>
<sequence length="803" mass="90177">MSTLVASEEQGDFSQATIADCAKSCLESFQKCLNDASKADKVISSLVSKLSLIRIEDQLARFSLWAANLRVFSTNRASLDSRLREAPDVKDAIVGLLQALDYHAKTCARFLVCIATQSTSKPVEECLEDFNNALDELRNDITLLHKTSNTIRQASKESQNIKAAEVFQIRDDEGNNAEPFLRHLFSNYIRDRFPGTTEDIRERLADTMLLRRKRILYRKERYGKTSIRLPQAVAKPVVSHPRPEPIEEVTQGSVKRRAVEAPSQSHIQSVTKTATTLSPEKFKNAAAPSAISVSRTVALSSTDELCFPPPPTACLMRKYNEAKKDIEKLEDDLNYSNLDDEETRQKKEEAAFKRARELAAAWNSCIEAVAEVTCPYCFHILPIRDVINENKWKLHVKSDLDPYVCLFEKCDSPDQLYSHSGTWVKHMKEHTLRWRCKSKAHGEFLADNKTDYVEHMKASHPGKFTPAQLGVLADRNAHTNGALFTACPLCGIDKTDTPMEHHVVGHMRLLALRSLPVTHEDMDELAGSQGQHDSLATSQSHRNSTIKHGLEANYEEADNIFEDLESYSYSSDSDSENGQLSEQQVLGPEFEGRQWDFMPGIQNWGQDQQNDPILQSFLQRALRDEESSSISIPPPGFPYKSVFFMDPDCAICGLPASGACVCEKIAVDAALAQAESRIMGPLAQAVRRWVQDNAQGYMDRNPTKRRLTVKEVDNPPQQPDLQSAAEGTDKAEKLKQESVNEVDELADVDLPEVLDYYFGLVKLTLPAEDEPTVRDPPLRAVNSNEEKDSNPFGRSQVYRDTQR</sequence>
<evidence type="ECO:0000259" key="3">
    <source>
        <dbReference type="Pfam" id="PF26082"/>
    </source>
</evidence>
<feature type="coiled-coil region" evidence="1">
    <location>
        <begin position="312"/>
        <end position="358"/>
    </location>
</feature>
<feature type="compositionally biased region" description="Polar residues" evidence="2">
    <location>
        <begin position="528"/>
        <end position="543"/>
    </location>
</feature>
<feature type="region of interest" description="Disordered" evidence="2">
    <location>
        <begin position="767"/>
        <end position="803"/>
    </location>
</feature>
<accession>A0A8K0WFT0</accession>
<proteinExistence type="predicted"/>
<dbReference type="InterPro" id="IPR058925">
    <property type="entry name" value="zf-C2H2_AcuF"/>
</dbReference>